<comment type="caution">
    <text evidence="2">The sequence shown here is derived from an EMBL/GenBank/DDBJ whole genome shotgun (WGS) entry which is preliminary data.</text>
</comment>
<sequence>MRIQNLGPIKDATITLNRLTVFIGKNSTGKTLASYAIFAFRTWLATTFQSEALMLGDFQQSAAQDETKISTVASRQRLVGQIIADFNALNDTGAYFQTFFPDANVYRVGVTRITADECDVARLSAVEGGVNLADPLEKSVYVPVERLGLTADLSISSAEKQAIFENTPYPIAAYCQFLNESLRGMHQSDTALPQSVQTHLSELIPGTFTYDENRGQIWYQPDDTRSTKVKLSLASTSVKSLLGLDLFLRRTNGGYLLLDEPEMGLHPSQQKRLLDLLYAVALKTTPVVMVTHSDYLVKELVNLILQAKVAGSAEAGQVVVYEFTAGGVRNLGDISVAESLSNFDDTTDAINQRYYQLLDQLSPQ</sequence>
<evidence type="ECO:0000313" key="2">
    <source>
        <dbReference type="EMBL" id="TGD18040.1"/>
    </source>
</evidence>
<organism evidence="2 3">
    <name type="scientific">Levilactobacillus suantsaiihabitans</name>
    <dbReference type="NCBI Taxonomy" id="2487722"/>
    <lineage>
        <taxon>Bacteria</taxon>
        <taxon>Bacillati</taxon>
        <taxon>Bacillota</taxon>
        <taxon>Bacilli</taxon>
        <taxon>Lactobacillales</taxon>
        <taxon>Lactobacillaceae</taxon>
        <taxon>Levilactobacillus</taxon>
    </lineage>
</organism>
<dbReference type="PANTHER" id="PTHR43581:SF2">
    <property type="entry name" value="EXCINUCLEASE ATPASE SUBUNIT"/>
    <property type="match status" value="1"/>
</dbReference>
<dbReference type="InterPro" id="IPR051396">
    <property type="entry name" value="Bact_Antivir_Def_Nuclease"/>
</dbReference>
<dbReference type="Pfam" id="PF13304">
    <property type="entry name" value="AAA_21"/>
    <property type="match status" value="1"/>
</dbReference>
<protein>
    <submittedName>
        <fullName evidence="2">ATP-binding protein</fullName>
    </submittedName>
</protein>
<dbReference type="RefSeq" id="WP_135368577.1">
    <property type="nucleotide sequence ID" value="NZ_RKLX01000018.1"/>
</dbReference>
<dbReference type="CDD" id="cd00267">
    <property type="entry name" value="ABC_ATPase"/>
    <property type="match status" value="1"/>
</dbReference>
<dbReference type="EMBL" id="RKLX01000018">
    <property type="protein sequence ID" value="TGD18040.1"/>
    <property type="molecule type" value="Genomic_DNA"/>
</dbReference>
<dbReference type="PANTHER" id="PTHR43581">
    <property type="entry name" value="ATP/GTP PHOSPHATASE"/>
    <property type="match status" value="1"/>
</dbReference>
<dbReference type="Proteomes" id="UP000297348">
    <property type="component" value="Unassembled WGS sequence"/>
</dbReference>
<dbReference type="AlphaFoldDB" id="A0A4Z0J966"/>
<dbReference type="OrthoDB" id="9801813at2"/>
<gene>
    <name evidence="2" type="ORF">EGT51_10175</name>
</gene>
<keyword evidence="2" id="KW-0067">ATP-binding</keyword>
<feature type="domain" description="ATPase AAA-type core" evidence="1">
    <location>
        <begin position="226"/>
        <end position="297"/>
    </location>
</feature>
<name>A0A4Z0J966_9LACO</name>
<reference evidence="2 3" key="1">
    <citation type="submission" date="2018-10" db="EMBL/GenBank/DDBJ databases">
        <title>Lactobacillus sp. R7 and Lactobacillus sp. R19 isolated from fermented mustard green product of Taiwan.</title>
        <authorList>
            <person name="Lin S.-T."/>
        </authorList>
    </citation>
    <scope>NUCLEOTIDE SEQUENCE [LARGE SCALE GENOMIC DNA]</scope>
    <source>
        <strain evidence="2 3">BCRC 81129</strain>
    </source>
</reference>
<evidence type="ECO:0000313" key="3">
    <source>
        <dbReference type="Proteomes" id="UP000297348"/>
    </source>
</evidence>
<accession>A0A4Z0J966</accession>
<dbReference type="SUPFAM" id="SSF52540">
    <property type="entry name" value="P-loop containing nucleoside triphosphate hydrolases"/>
    <property type="match status" value="1"/>
</dbReference>
<proteinExistence type="predicted"/>
<dbReference type="InterPro" id="IPR003959">
    <property type="entry name" value="ATPase_AAA_core"/>
</dbReference>
<dbReference type="GO" id="GO:0016887">
    <property type="term" value="F:ATP hydrolysis activity"/>
    <property type="evidence" value="ECO:0007669"/>
    <property type="project" value="InterPro"/>
</dbReference>
<dbReference type="GO" id="GO:0005524">
    <property type="term" value="F:ATP binding"/>
    <property type="evidence" value="ECO:0007669"/>
    <property type="project" value="UniProtKB-KW"/>
</dbReference>
<dbReference type="InterPro" id="IPR027417">
    <property type="entry name" value="P-loop_NTPase"/>
</dbReference>
<dbReference type="Gene3D" id="3.40.50.300">
    <property type="entry name" value="P-loop containing nucleotide triphosphate hydrolases"/>
    <property type="match status" value="1"/>
</dbReference>
<evidence type="ECO:0000259" key="1">
    <source>
        <dbReference type="Pfam" id="PF13304"/>
    </source>
</evidence>
<keyword evidence="3" id="KW-1185">Reference proteome</keyword>
<keyword evidence="2" id="KW-0547">Nucleotide-binding</keyword>